<feature type="transmembrane region" description="Helical" evidence="3">
    <location>
        <begin position="221"/>
        <end position="239"/>
    </location>
</feature>
<evidence type="ECO:0000256" key="1">
    <source>
        <dbReference type="SAM" id="Coils"/>
    </source>
</evidence>
<feature type="compositionally biased region" description="Pro residues" evidence="2">
    <location>
        <begin position="82"/>
        <end position="93"/>
    </location>
</feature>
<feature type="transmembrane region" description="Helical" evidence="3">
    <location>
        <begin position="174"/>
        <end position="197"/>
    </location>
</feature>
<evidence type="ECO:0000313" key="4">
    <source>
        <dbReference type="EMBL" id="UQC78122.1"/>
    </source>
</evidence>
<evidence type="ECO:0000256" key="2">
    <source>
        <dbReference type="SAM" id="MobiDB-lite"/>
    </source>
</evidence>
<dbReference type="InterPro" id="IPR016833">
    <property type="entry name" value="Put_Na-Bile_cotransptr"/>
</dbReference>
<feature type="compositionally biased region" description="Basic and acidic residues" evidence="2">
    <location>
        <begin position="94"/>
        <end position="105"/>
    </location>
</feature>
<name>A0A9Q8SKI0_9PEZI</name>
<feature type="region of interest" description="Disordered" evidence="2">
    <location>
        <begin position="64"/>
        <end position="105"/>
    </location>
</feature>
<dbReference type="EMBL" id="CP019474">
    <property type="protein sequence ID" value="UQC78122.1"/>
    <property type="molecule type" value="Genomic_DNA"/>
</dbReference>
<dbReference type="GeneID" id="73337626"/>
<evidence type="ECO:0000256" key="3">
    <source>
        <dbReference type="SAM" id="Phobius"/>
    </source>
</evidence>
<dbReference type="PANTHER" id="PTHR18640:SF5">
    <property type="entry name" value="SODIUM_BILE ACID COTRANSPORTER 7"/>
    <property type="match status" value="1"/>
</dbReference>
<dbReference type="GO" id="GO:0005886">
    <property type="term" value="C:plasma membrane"/>
    <property type="evidence" value="ECO:0007669"/>
    <property type="project" value="TreeGrafter"/>
</dbReference>
<protein>
    <submittedName>
        <fullName evidence="4">Sodium/bile acid cotransporter</fullName>
    </submittedName>
</protein>
<sequence>MVFPKPRSRDERKLRSRTIISHVLQLINHTPGMNIGQIGTAPKRRNPEKMHLCTLNHLPALKSLGRIPPSDDTDVGVLTAPTPTPPGYNPAPPSRRETNDSKRKTASDLGVGVIHSLSLANHLIFVCGGRLVRHGLGRKAMAGPVDARDESAKPQSATAPTSTWTRVRIKAVKIFKLVLAQWLVIGFALSCVFAYFFPSKLESTHVSSFENGEGGPIRSEYTIIYGGIAIIFLVSGLQLSHAKLRQNVANWRLHVIVQGISFIGMEALGETPISNHKLTQPQKVIVHIIIAAGGLRTQALATPIIVGMVVASCLPTTIASNVVMTRASGGDDAAAIIEVVIGNVLGSFISPGLIYGFIPKTPEFADWQPANPSTLGAMYANVLKQLGLSVLLPLAVGQVMRWFWEKKVDWALRTFYLAKVSTFCLILLVWTTFSAAFKTGALYVTPHPSIIFNVFMNVALYALFTLICFYAARPPLALCNAINPRLADSRPLQSRWVPNFLRRAVTVQQLPREQMIAVCFCGAAKTTSLGIPLATAMWTQSDDLTRALIQIPVLLYTIEQVFMAQILVYVFKWYLRRAAKAEGDEEGGSVGSGVTSVAGQGRGEEEGDRSSRKSIGERDDEKKGGEVRDGIFSLFSVMYAAPPNAKTKRLGVKMEFFPTYPRDGPMYVEYSAMKKHVLLNGLIFNTYLSTLVLSMQEAHPNNIFIPRPSSSSLHLWQWLIFNRTVTMDTAGSECLENQNSTDCLLRALLNILAEQKQAQDAGIDWDPITFGFTLLIGLVASMVALATVFQAVLAGGKGGRRANGRAIGKWSKRTTRKWILSEMSWSYTAYTPMLRLDNLKRQLDDAIRKLKNEEEKKPREEEKQRLPPLLPASALVRLLPSDVVGSPIEARRVEARKAPIPDVPSYPATWLALFKTTGLENFDGFDLMPVTADYLPEDFVAAPASAEVGAIVVIAAAAGVQRLDADADLYPVIIGCGFQFDFRQHPVLGVIGAFSEHHSRDNDITPTPVIKGTDCFLPDRYTLSRHYIPTVVFLWAKSPKFTPSLFPGPVWKEYNPFTAIALNGGFWSKVRFDRFQESDWDENGRSLSFFKQPFDDLSAAELRGHAFKAIRGEVAGRDYPWLRCPQVLRLCLTLLNNPMDLRQKISNFTFSQKEKLREEARKHLNYADAWLADCDGGMGNIEGRIQLLFFTTQILSRAETMTQKGILQVPDRTEPTLETSEPPQPPMTVRDIHSKTIQALHNLVDGFELELEGLKAALKIKVANHGRTRAYSQWHSGRFGALRCHLRNKFFGGPPTQTDLEITPEDHEYLEHFRRKLEESKIQVERLVGPSYNVPTNFFNTHQMLSRLAKIVGCHSESSNEDRENEELNQKIDDIIIYRSLLLGVLFYTALDNSELHKSGVWDRVVPII</sequence>
<gene>
    <name evidence="4" type="ORF">CLUP02_03596</name>
</gene>
<keyword evidence="3" id="KW-0812">Transmembrane</keyword>
<dbReference type="Proteomes" id="UP000830671">
    <property type="component" value="Chromosome 2"/>
</dbReference>
<evidence type="ECO:0000313" key="5">
    <source>
        <dbReference type="Proteomes" id="UP000830671"/>
    </source>
</evidence>
<dbReference type="PANTHER" id="PTHR18640">
    <property type="entry name" value="SOLUTE CARRIER FAMILY 10 MEMBER 7"/>
    <property type="match status" value="1"/>
</dbReference>
<keyword evidence="5" id="KW-1185">Reference proteome</keyword>
<dbReference type="KEGG" id="clup:CLUP02_03596"/>
<dbReference type="Pfam" id="PF13593">
    <property type="entry name" value="SBF_like"/>
    <property type="match status" value="1"/>
</dbReference>
<feature type="transmembrane region" description="Helical" evidence="3">
    <location>
        <begin position="335"/>
        <end position="358"/>
    </location>
</feature>
<organism evidence="4 5">
    <name type="scientific">Colletotrichum lupini</name>
    <dbReference type="NCBI Taxonomy" id="145971"/>
    <lineage>
        <taxon>Eukaryota</taxon>
        <taxon>Fungi</taxon>
        <taxon>Dikarya</taxon>
        <taxon>Ascomycota</taxon>
        <taxon>Pezizomycotina</taxon>
        <taxon>Sordariomycetes</taxon>
        <taxon>Hypocreomycetidae</taxon>
        <taxon>Glomerellales</taxon>
        <taxon>Glomerellaceae</taxon>
        <taxon>Colletotrichum</taxon>
        <taxon>Colletotrichum acutatum species complex</taxon>
    </lineage>
</organism>
<feature type="compositionally biased region" description="Basic and acidic residues" evidence="2">
    <location>
        <begin position="602"/>
        <end position="624"/>
    </location>
</feature>
<feature type="transmembrane region" description="Helical" evidence="3">
    <location>
        <begin position="770"/>
        <end position="795"/>
    </location>
</feature>
<accession>A0A9Q8SKI0</accession>
<feature type="region of interest" description="Disordered" evidence="2">
    <location>
        <begin position="584"/>
        <end position="624"/>
    </location>
</feature>
<dbReference type="RefSeq" id="XP_049139759.1">
    <property type="nucleotide sequence ID" value="XM_049282616.1"/>
</dbReference>
<feature type="transmembrane region" description="Helical" evidence="3">
    <location>
        <begin position="416"/>
        <end position="437"/>
    </location>
</feature>
<feature type="transmembrane region" description="Helical" evidence="3">
    <location>
        <begin position="251"/>
        <end position="269"/>
    </location>
</feature>
<proteinExistence type="predicted"/>
<keyword evidence="3" id="KW-0472">Membrane</keyword>
<feature type="transmembrane region" description="Helical" evidence="3">
    <location>
        <begin position="304"/>
        <end position="323"/>
    </location>
</feature>
<feature type="transmembrane region" description="Helical" evidence="3">
    <location>
        <begin position="449"/>
        <end position="472"/>
    </location>
</feature>
<feature type="transmembrane region" description="Helical" evidence="3">
    <location>
        <begin position="547"/>
        <end position="571"/>
    </location>
</feature>
<feature type="transmembrane region" description="Helical" evidence="3">
    <location>
        <begin position="515"/>
        <end position="535"/>
    </location>
</feature>
<keyword evidence="1" id="KW-0175">Coiled coil</keyword>
<dbReference type="Gene3D" id="1.20.1530.20">
    <property type="match status" value="1"/>
</dbReference>
<reference evidence="4" key="1">
    <citation type="journal article" date="2021" name="Mol. Plant Microbe Interact.">
        <title>Complete Genome Sequence of the Plant-Pathogenic Fungus Colletotrichum lupini.</title>
        <authorList>
            <person name="Baroncelli R."/>
            <person name="Pensec F."/>
            <person name="Da Lio D."/>
            <person name="Boufleur T."/>
            <person name="Vicente I."/>
            <person name="Sarrocco S."/>
            <person name="Picot A."/>
            <person name="Baraldi E."/>
            <person name="Sukno S."/>
            <person name="Thon M."/>
            <person name="Le Floch G."/>
        </authorList>
    </citation>
    <scope>NUCLEOTIDE SEQUENCE</scope>
    <source>
        <strain evidence="4">IMI 504893</strain>
    </source>
</reference>
<feature type="coiled-coil region" evidence="1">
    <location>
        <begin position="833"/>
        <end position="863"/>
    </location>
</feature>
<keyword evidence="3" id="KW-1133">Transmembrane helix</keyword>
<dbReference type="InterPro" id="IPR038770">
    <property type="entry name" value="Na+/solute_symporter_sf"/>
</dbReference>
<feature type="transmembrane region" description="Helical" evidence="3">
    <location>
        <begin position="378"/>
        <end position="404"/>
    </location>
</feature>